<dbReference type="KEGG" id="phs:C2L64_07370"/>
<keyword evidence="1" id="KW-0732">Signal</keyword>
<organism evidence="2 3">
    <name type="scientific">Paraburkholderia hospita</name>
    <dbReference type="NCBI Taxonomy" id="169430"/>
    <lineage>
        <taxon>Bacteria</taxon>
        <taxon>Pseudomonadati</taxon>
        <taxon>Pseudomonadota</taxon>
        <taxon>Betaproteobacteria</taxon>
        <taxon>Burkholderiales</taxon>
        <taxon>Burkholderiaceae</taxon>
        <taxon>Paraburkholderia</taxon>
    </lineage>
</organism>
<dbReference type="Proteomes" id="UP000236649">
    <property type="component" value="Chromosome 1"/>
</dbReference>
<evidence type="ECO:0000313" key="3">
    <source>
        <dbReference type="Proteomes" id="UP000236649"/>
    </source>
</evidence>
<proteinExistence type="predicted"/>
<sequence>MTRFAHAAIALFVVSGASVAQQPLTYPGRSQSPGQQAVDNAACYADANKTTKVNMAHESQRPPPPGKAAAVAPRPIVAPSPVNPPLPSAMGASGAMAASAPAGASGAAIATAASGASGVAVPSTVAAASGASGTLAASGATPASDTLAASGASMPSAASLAAMPPPPPPEPPMVRYWTAYSKCMQQRGYYTR</sequence>
<reference evidence="2 3" key="1">
    <citation type="submission" date="2018-01" db="EMBL/GenBank/DDBJ databases">
        <title>Species boundaries and ecological features among Paraburkholderia terrae DSMZ17804T, P. hospita DSMZ17164T and P. caribensis DSMZ13236T.</title>
        <authorList>
            <person name="Pratama A.A."/>
        </authorList>
    </citation>
    <scope>NUCLEOTIDE SEQUENCE [LARGE SCALE GENOMIC DNA]</scope>
    <source>
        <strain evidence="2 3">DSM 17164</strain>
    </source>
</reference>
<name>A0AAN1J624_9BURK</name>
<dbReference type="AlphaFoldDB" id="A0AAN1J624"/>
<evidence type="ECO:0000313" key="2">
    <source>
        <dbReference type="EMBL" id="AUT68174.1"/>
    </source>
</evidence>
<feature type="chain" id="PRO_5043040546" evidence="1">
    <location>
        <begin position="21"/>
        <end position="192"/>
    </location>
</feature>
<dbReference type="RefSeq" id="WP_090836055.1">
    <property type="nucleotide sequence ID" value="NZ_CADFGJ010000027.1"/>
</dbReference>
<protein>
    <submittedName>
        <fullName evidence="2">Uncharacterized protein</fullName>
    </submittedName>
</protein>
<gene>
    <name evidence="2" type="ORF">C2L64_07370</name>
</gene>
<accession>A0AAN1J624</accession>
<evidence type="ECO:0000256" key="1">
    <source>
        <dbReference type="SAM" id="SignalP"/>
    </source>
</evidence>
<dbReference type="EMBL" id="CP026105">
    <property type="protein sequence ID" value="AUT68174.1"/>
    <property type="molecule type" value="Genomic_DNA"/>
</dbReference>
<feature type="signal peptide" evidence="1">
    <location>
        <begin position="1"/>
        <end position="20"/>
    </location>
</feature>
<dbReference type="GeneID" id="55528158"/>